<protein>
    <recommendedName>
        <fullName evidence="3">Response regulatory domain-containing protein</fullName>
    </recommendedName>
</protein>
<keyword evidence="2" id="KW-1185">Reference proteome</keyword>
<evidence type="ECO:0008006" key="3">
    <source>
        <dbReference type="Google" id="ProtNLM"/>
    </source>
</evidence>
<dbReference type="Proteomes" id="UP000186336">
    <property type="component" value="Chromosome"/>
</dbReference>
<evidence type="ECO:0000313" key="2">
    <source>
        <dbReference type="Proteomes" id="UP000186336"/>
    </source>
</evidence>
<evidence type="ECO:0000313" key="1">
    <source>
        <dbReference type="EMBL" id="APX10901.1"/>
    </source>
</evidence>
<gene>
    <name evidence="1" type="ORF">BWR18_03745</name>
</gene>
<dbReference type="Gene3D" id="3.40.50.2300">
    <property type="match status" value="1"/>
</dbReference>
<dbReference type="OrthoDB" id="7860924at2"/>
<reference evidence="1 2" key="1">
    <citation type="submission" date="2017-01" db="EMBL/GenBank/DDBJ databases">
        <title>Complete genome of Tateyamaria omphalii DOK1-4 isolated from seawater in Dokdo.</title>
        <authorList>
            <person name="Kim J.H."/>
            <person name="Chi W.-J."/>
        </authorList>
    </citation>
    <scope>NUCLEOTIDE SEQUENCE [LARGE SCALE GENOMIC DNA]</scope>
    <source>
        <strain evidence="1 2">DOK1-4</strain>
    </source>
</reference>
<name>A0A1P8MS73_9RHOB</name>
<proteinExistence type="predicted"/>
<dbReference type="RefSeq" id="WP_076626768.1">
    <property type="nucleotide sequence ID" value="NZ_CP019312.1"/>
</dbReference>
<organism evidence="1 2">
    <name type="scientific">Tateyamaria omphalii</name>
    <dbReference type="NCBI Taxonomy" id="299262"/>
    <lineage>
        <taxon>Bacteria</taxon>
        <taxon>Pseudomonadati</taxon>
        <taxon>Pseudomonadota</taxon>
        <taxon>Alphaproteobacteria</taxon>
        <taxon>Rhodobacterales</taxon>
        <taxon>Roseobacteraceae</taxon>
        <taxon>Tateyamaria</taxon>
    </lineage>
</organism>
<dbReference type="AlphaFoldDB" id="A0A1P8MS73"/>
<dbReference type="EMBL" id="CP019312">
    <property type="protein sequence ID" value="APX10901.1"/>
    <property type="molecule type" value="Genomic_DNA"/>
</dbReference>
<dbReference type="KEGG" id="tom:BWR18_03745"/>
<sequence length="132" mass="14314">MTVRTCRDHRFSVVITPNFVEAEDVSDALRRAGFDDVVHFRSIEHAATELAGDAPLPAFAILSFHGPDDAADALCARLHHAGCRQVLIDGDPARAPALHAAFLRRPYSNTQLDRCIADLMRDGPSTGGTHQA</sequence>
<accession>A0A1P8MS73</accession>